<proteinExistence type="predicted"/>
<accession>A0A2H0UDK1</accession>
<sequence length="65" mass="7029">MRKQLLIGAVLSIIAGTVYAVFFTGSPYSEFDHFCVHAGIKGHAVGVTEEGDIRCQYDVLAPIES</sequence>
<protein>
    <submittedName>
        <fullName evidence="1">Uncharacterized protein</fullName>
    </submittedName>
</protein>
<gene>
    <name evidence="1" type="ORF">COU16_02510</name>
</gene>
<evidence type="ECO:0000313" key="1">
    <source>
        <dbReference type="EMBL" id="PIR84430.1"/>
    </source>
</evidence>
<dbReference type="EMBL" id="PFBI01000006">
    <property type="protein sequence ID" value="PIR84430.1"/>
    <property type="molecule type" value="Genomic_DNA"/>
</dbReference>
<reference evidence="2" key="1">
    <citation type="submission" date="2017-09" db="EMBL/GenBank/DDBJ databases">
        <title>Depth-based differentiation of microbial function through sediment-hosted aquifers and enrichment of novel symbionts in the deep terrestrial subsurface.</title>
        <authorList>
            <person name="Probst A.J."/>
            <person name="Ladd B."/>
            <person name="Jarett J.K."/>
            <person name="Geller-Mcgrath D.E."/>
            <person name="Sieber C.M.K."/>
            <person name="Emerson J.B."/>
            <person name="Anantharaman K."/>
            <person name="Thomas B.C."/>
            <person name="Malmstrom R."/>
            <person name="Stieglmeier M."/>
            <person name="Klingl A."/>
            <person name="Woyke T."/>
            <person name="Ryan C.M."/>
            <person name="Banfield J.F."/>
        </authorList>
    </citation>
    <scope>NUCLEOTIDE SEQUENCE [LARGE SCALE GENOMIC DNA]</scope>
</reference>
<dbReference type="Proteomes" id="UP000229344">
    <property type="component" value="Unassembled WGS sequence"/>
</dbReference>
<dbReference type="AlphaFoldDB" id="A0A2H0UDK1"/>
<name>A0A2H0UDK1_9BACT</name>
<comment type="caution">
    <text evidence="1">The sequence shown here is derived from an EMBL/GenBank/DDBJ whole genome shotgun (WGS) entry which is preliminary data.</text>
</comment>
<organism evidence="1 2">
    <name type="scientific">Candidatus Kaiserbacteria bacterium CG10_big_fil_rev_8_21_14_0_10_47_16</name>
    <dbReference type="NCBI Taxonomy" id="1974608"/>
    <lineage>
        <taxon>Bacteria</taxon>
        <taxon>Candidatus Kaiseribacteriota</taxon>
    </lineage>
</organism>
<evidence type="ECO:0000313" key="2">
    <source>
        <dbReference type="Proteomes" id="UP000229344"/>
    </source>
</evidence>